<dbReference type="AlphaFoldDB" id="A0A6A6GVL9"/>
<evidence type="ECO:0000256" key="1">
    <source>
        <dbReference type="SAM" id="MobiDB-lite"/>
    </source>
</evidence>
<proteinExistence type="predicted"/>
<sequence>MGLQRWVTGYACLSHLSFAARELGSSPALISYEHQRGCSHARPDREWTRPSPRFHHASTTAKSGGNAQVHRHPPTQLSRDSVNCCTFPFLAVLPTCRRLSELSDASKLHLLPCVPCSLQAHLKKPRTAGMCYTSNRVNLGRQPSFLLPQQQRTHTPLQFAIITQMSRESGGGASMTFPRQIILDFSSRGKLVGLDWSTLQKLMQPHYDASASGCHELYVISSLF</sequence>
<evidence type="ECO:0000313" key="3">
    <source>
        <dbReference type="Proteomes" id="UP000800092"/>
    </source>
</evidence>
<reference evidence="2" key="1">
    <citation type="journal article" date="2020" name="Stud. Mycol.">
        <title>101 Dothideomycetes genomes: a test case for predicting lifestyles and emergence of pathogens.</title>
        <authorList>
            <person name="Haridas S."/>
            <person name="Albert R."/>
            <person name="Binder M."/>
            <person name="Bloem J."/>
            <person name="Labutti K."/>
            <person name="Salamov A."/>
            <person name="Andreopoulos B."/>
            <person name="Baker S."/>
            <person name="Barry K."/>
            <person name="Bills G."/>
            <person name="Bluhm B."/>
            <person name="Cannon C."/>
            <person name="Castanera R."/>
            <person name="Culley D."/>
            <person name="Daum C."/>
            <person name="Ezra D."/>
            <person name="Gonzalez J."/>
            <person name="Henrissat B."/>
            <person name="Kuo A."/>
            <person name="Liang C."/>
            <person name="Lipzen A."/>
            <person name="Lutzoni F."/>
            <person name="Magnuson J."/>
            <person name="Mondo S."/>
            <person name="Nolan M."/>
            <person name="Ohm R."/>
            <person name="Pangilinan J."/>
            <person name="Park H.-J."/>
            <person name="Ramirez L."/>
            <person name="Alfaro M."/>
            <person name="Sun H."/>
            <person name="Tritt A."/>
            <person name="Yoshinaga Y."/>
            <person name="Zwiers L.-H."/>
            <person name="Turgeon B."/>
            <person name="Goodwin S."/>
            <person name="Spatafora J."/>
            <person name="Crous P."/>
            <person name="Grigoriev I."/>
        </authorList>
    </citation>
    <scope>NUCLEOTIDE SEQUENCE</scope>
    <source>
        <strain evidence="2">Tuck. ex Michener</strain>
    </source>
</reference>
<keyword evidence="3" id="KW-1185">Reference proteome</keyword>
<feature type="compositionally biased region" description="Polar residues" evidence="1">
    <location>
        <begin position="57"/>
        <end position="66"/>
    </location>
</feature>
<dbReference type="Proteomes" id="UP000800092">
    <property type="component" value="Unassembled WGS sequence"/>
</dbReference>
<organism evidence="2 3">
    <name type="scientific">Viridothelium virens</name>
    <name type="common">Speckled blister lichen</name>
    <name type="synonym">Trypethelium virens</name>
    <dbReference type="NCBI Taxonomy" id="1048519"/>
    <lineage>
        <taxon>Eukaryota</taxon>
        <taxon>Fungi</taxon>
        <taxon>Dikarya</taxon>
        <taxon>Ascomycota</taxon>
        <taxon>Pezizomycotina</taxon>
        <taxon>Dothideomycetes</taxon>
        <taxon>Dothideomycetes incertae sedis</taxon>
        <taxon>Trypetheliales</taxon>
        <taxon>Trypetheliaceae</taxon>
        <taxon>Viridothelium</taxon>
    </lineage>
</organism>
<dbReference type="EMBL" id="ML991853">
    <property type="protein sequence ID" value="KAF2229824.1"/>
    <property type="molecule type" value="Genomic_DNA"/>
</dbReference>
<accession>A0A6A6GVL9</accession>
<evidence type="ECO:0000313" key="2">
    <source>
        <dbReference type="EMBL" id="KAF2229824.1"/>
    </source>
</evidence>
<name>A0A6A6GVL9_VIRVR</name>
<gene>
    <name evidence="2" type="ORF">EV356DRAFT_369783</name>
</gene>
<feature type="region of interest" description="Disordered" evidence="1">
    <location>
        <begin position="41"/>
        <end position="78"/>
    </location>
</feature>
<protein>
    <submittedName>
        <fullName evidence="2">Uncharacterized protein</fullName>
    </submittedName>
</protein>